<dbReference type="EMBL" id="JBEPME010000001">
    <property type="protein sequence ID" value="MET3655487.1"/>
    <property type="molecule type" value="Genomic_DNA"/>
</dbReference>
<feature type="domain" description="SLH" evidence="3">
    <location>
        <begin position="162"/>
        <end position="222"/>
    </location>
</feature>
<evidence type="ECO:0000313" key="4">
    <source>
        <dbReference type="EMBL" id="MET3655487.1"/>
    </source>
</evidence>
<evidence type="ECO:0000256" key="2">
    <source>
        <dbReference type="SAM" id="SignalP"/>
    </source>
</evidence>
<gene>
    <name evidence="4" type="ORF">ABIC55_000571</name>
</gene>
<feature type="domain" description="SLH" evidence="3">
    <location>
        <begin position="37"/>
        <end position="97"/>
    </location>
</feature>
<feature type="domain" description="SLH" evidence="3">
    <location>
        <begin position="98"/>
        <end position="161"/>
    </location>
</feature>
<feature type="chain" id="PRO_5046318201" description="SLH domain-containing protein" evidence="2">
    <location>
        <begin position="34"/>
        <end position="667"/>
    </location>
</feature>
<dbReference type="RefSeq" id="WP_354312080.1">
    <property type="nucleotide sequence ID" value="NZ_JBEPME010000001.1"/>
</dbReference>
<dbReference type="Proteomes" id="UP001549104">
    <property type="component" value="Unassembled WGS sequence"/>
</dbReference>
<evidence type="ECO:0000256" key="1">
    <source>
        <dbReference type="SAM" id="MobiDB-lite"/>
    </source>
</evidence>
<protein>
    <recommendedName>
        <fullName evidence="3">SLH domain-containing protein</fullName>
    </recommendedName>
</protein>
<dbReference type="PANTHER" id="PTHR43308">
    <property type="entry name" value="OUTER MEMBRANE PROTEIN ALPHA-RELATED"/>
    <property type="match status" value="1"/>
</dbReference>
<dbReference type="InterPro" id="IPR051465">
    <property type="entry name" value="Cell_Envelope_Struct_Comp"/>
</dbReference>
<dbReference type="SUPFAM" id="SSF51126">
    <property type="entry name" value="Pectin lyase-like"/>
    <property type="match status" value="1"/>
</dbReference>
<dbReference type="InterPro" id="IPR011050">
    <property type="entry name" value="Pectin_lyase_fold/virulence"/>
</dbReference>
<keyword evidence="5" id="KW-1185">Reference proteome</keyword>
<evidence type="ECO:0000259" key="3">
    <source>
        <dbReference type="PROSITE" id="PS51272"/>
    </source>
</evidence>
<comment type="caution">
    <text evidence="4">The sequence shown here is derived from an EMBL/GenBank/DDBJ whole genome shotgun (WGS) entry which is preliminary data.</text>
</comment>
<organism evidence="4 5">
    <name type="scientific">Sporosarcina psychrophila</name>
    <name type="common">Bacillus psychrophilus</name>
    <dbReference type="NCBI Taxonomy" id="1476"/>
    <lineage>
        <taxon>Bacteria</taxon>
        <taxon>Bacillati</taxon>
        <taxon>Bacillota</taxon>
        <taxon>Bacilli</taxon>
        <taxon>Bacillales</taxon>
        <taxon>Caryophanaceae</taxon>
        <taxon>Sporosarcina</taxon>
    </lineage>
</organism>
<evidence type="ECO:0000313" key="5">
    <source>
        <dbReference type="Proteomes" id="UP001549104"/>
    </source>
</evidence>
<accession>A0ABV2K3T0</accession>
<keyword evidence="2" id="KW-0732">Signal</keyword>
<dbReference type="PROSITE" id="PS51272">
    <property type="entry name" value="SLH"/>
    <property type="match status" value="3"/>
</dbReference>
<feature type="signal peptide" evidence="2">
    <location>
        <begin position="1"/>
        <end position="33"/>
    </location>
</feature>
<feature type="region of interest" description="Disordered" evidence="1">
    <location>
        <begin position="528"/>
        <end position="551"/>
    </location>
</feature>
<name>A0ABV2K3T0_SPOPS</name>
<sequence>MQKNTYQKLFRATLATTVATGAFVAAVPTFTQAEVTKGTSFSDVKDTHQFYEAIKSLTSRDVINGYEDGTYKPGQQISRAHAAKIMALALGLDTKNVVDPGFKDVKKDHPYYGHIAALVNAGIIKGYEDKTFKPTGNLTRAHVAQMLVLGYELEENKLSNLPFKDVNNKQWFANYIQTLFSNKITSGTTATTFSPNAFVTRGQVASFIFKSEAATKVEMPEVPEVPEAQQKESTLVNITADKVEFVEGTYTLPAILKDVFSDSNLEALKGAVVKYSVKDGTIVGISSIEIKASGTAEKHLTLDGKGLTFPGNLTINGDYVHLKNLTIKGDLEIGKEVKSSVTVEKVTIEGKTIVSNKAASTAKASYSIAAETAAAADIIFIDSTMASVVVTKDGVLIEYKGTTKVSELIISANVTIKADAGITIPKVTINAGATAVTIDANVGNLTVNSTDKLTIAGTGNIAEVTIESANEVKLDTTGKVDKLEIKSKDAKISLGDKTKVANLVLPEGVAAKDLIQDYDKVKGNIEQIGGTTNPDAPVVTPSPGNGGGGGGTVTPPSAEAVFESAVQAKLNAIDSSAVGATVQFSPSSNTVNVTVTEKGKSTSDLFGNGLAGAFIGTGVTEASLSVIRAQALEVFKTAPTLGDLTDPLVINVTLTGGQALTYTINFN</sequence>
<reference evidence="4 5" key="1">
    <citation type="submission" date="2024-06" db="EMBL/GenBank/DDBJ databases">
        <title>Sorghum-associated microbial communities from plants grown in Nebraska, USA.</title>
        <authorList>
            <person name="Schachtman D."/>
        </authorList>
    </citation>
    <scope>NUCLEOTIDE SEQUENCE [LARGE SCALE GENOMIC DNA]</scope>
    <source>
        <strain evidence="4 5">1288</strain>
    </source>
</reference>
<dbReference type="InterPro" id="IPR001119">
    <property type="entry name" value="SLH_dom"/>
</dbReference>
<proteinExistence type="predicted"/>
<dbReference type="Pfam" id="PF00395">
    <property type="entry name" value="SLH"/>
    <property type="match status" value="3"/>
</dbReference>